<comment type="similarity">
    <text evidence="2 6">Belongs to the CSM3 family.</text>
</comment>
<dbReference type="AlphaFoldDB" id="A0A9P1BI77"/>
<evidence type="ECO:0000313" key="11">
    <source>
        <dbReference type="EMBL" id="CAL4761171.1"/>
    </source>
</evidence>
<feature type="compositionally biased region" description="Basic and acidic residues" evidence="7">
    <location>
        <begin position="136"/>
        <end position="161"/>
    </location>
</feature>
<gene>
    <name evidence="9" type="ORF">C1SCF055_LOCUS2309</name>
</gene>
<comment type="function">
    <text evidence="6">Plays an important role in the control of DNA replication and the maintenance of replication fork stability.</text>
</comment>
<dbReference type="PANTHER" id="PTHR13220:SF11">
    <property type="entry name" value="TIMELESS-INTERACTING PROTEIN"/>
    <property type="match status" value="1"/>
</dbReference>
<keyword evidence="12" id="KW-1185">Reference proteome</keyword>
<evidence type="ECO:0000256" key="6">
    <source>
        <dbReference type="RuleBase" id="RU366049"/>
    </source>
</evidence>
<evidence type="ECO:0000313" key="12">
    <source>
        <dbReference type="Proteomes" id="UP001152797"/>
    </source>
</evidence>
<dbReference type="EMBL" id="CAMXCT010000103">
    <property type="protein sequence ID" value="CAI3973859.1"/>
    <property type="molecule type" value="Genomic_DNA"/>
</dbReference>
<comment type="subcellular location">
    <subcellularLocation>
        <location evidence="1 6">Nucleus</location>
    </subcellularLocation>
</comment>
<feature type="domain" description="Chromosome segregation in meiosis protein 3" evidence="8">
    <location>
        <begin position="39"/>
        <end position="107"/>
    </location>
</feature>
<keyword evidence="5 6" id="KW-0131">Cell cycle</keyword>
<dbReference type="InterPro" id="IPR012923">
    <property type="entry name" value="Csm3"/>
</dbReference>
<dbReference type="PANTHER" id="PTHR13220">
    <property type="entry name" value="TIMELESS INTERACTING-RELATED"/>
    <property type="match status" value="1"/>
</dbReference>
<comment type="caution">
    <text evidence="9">The sequence shown here is derived from an EMBL/GenBank/DDBJ whole genome shotgun (WGS) entry which is preliminary data.</text>
</comment>
<evidence type="ECO:0000313" key="9">
    <source>
        <dbReference type="EMBL" id="CAI3973859.1"/>
    </source>
</evidence>
<feature type="region of interest" description="Disordered" evidence="7">
    <location>
        <begin position="131"/>
        <end position="216"/>
    </location>
</feature>
<keyword evidence="3 6" id="KW-0227">DNA damage</keyword>
<evidence type="ECO:0000256" key="1">
    <source>
        <dbReference type="ARBA" id="ARBA00004123"/>
    </source>
</evidence>
<dbReference type="GO" id="GO:0006974">
    <property type="term" value="P:DNA damage response"/>
    <property type="evidence" value="ECO:0007669"/>
    <property type="project" value="UniProtKB-KW"/>
</dbReference>
<dbReference type="GO" id="GO:0000076">
    <property type="term" value="P:DNA replication checkpoint signaling"/>
    <property type="evidence" value="ECO:0007669"/>
    <property type="project" value="UniProtKB-UniRule"/>
</dbReference>
<accession>A0A9P1BI77</accession>
<sequence>MAVTEPRVSGGDFGLGDEEDLSNLKEQAVVISRAKKPQLTHQILFQDNGLKKVVKDFPKLKFQGKGHEFEDLKVLMAAYKKWLKELYPYKDDFEEVIWKAREVLQKKENTETGEESDPRHHLHMLRFQYKKNKANAGRDSETAKRVAENRAKALERKRQREAQAASSTTSAANTAGQDSETAKRVAENRAKALERKRQREAQAQLPADIDDEDAFGFGAPEMFEDVFDFGDME</sequence>
<dbReference type="GO" id="GO:0031298">
    <property type="term" value="C:replication fork protection complex"/>
    <property type="evidence" value="ECO:0007669"/>
    <property type="project" value="TreeGrafter"/>
</dbReference>
<dbReference type="GO" id="GO:0003677">
    <property type="term" value="F:DNA binding"/>
    <property type="evidence" value="ECO:0007669"/>
    <property type="project" value="TreeGrafter"/>
</dbReference>
<name>A0A9P1BI77_9DINO</name>
<proteinExistence type="inferred from homology"/>
<feature type="compositionally biased region" description="Basic and acidic residues" evidence="7">
    <location>
        <begin position="180"/>
        <end position="200"/>
    </location>
</feature>
<evidence type="ECO:0000256" key="2">
    <source>
        <dbReference type="ARBA" id="ARBA00006075"/>
    </source>
</evidence>
<dbReference type="EMBL" id="CAMXCT020000103">
    <property type="protein sequence ID" value="CAL1127234.1"/>
    <property type="molecule type" value="Genomic_DNA"/>
</dbReference>
<dbReference type="GO" id="GO:0031297">
    <property type="term" value="P:replication fork processing"/>
    <property type="evidence" value="ECO:0007669"/>
    <property type="project" value="UniProtKB-UniRule"/>
</dbReference>
<evidence type="ECO:0000259" key="8">
    <source>
        <dbReference type="Pfam" id="PF07962"/>
    </source>
</evidence>
<evidence type="ECO:0000256" key="3">
    <source>
        <dbReference type="ARBA" id="ARBA00022763"/>
    </source>
</evidence>
<dbReference type="GO" id="GO:0043111">
    <property type="term" value="P:replication fork arrest"/>
    <property type="evidence" value="ECO:0007669"/>
    <property type="project" value="TreeGrafter"/>
</dbReference>
<evidence type="ECO:0000256" key="4">
    <source>
        <dbReference type="ARBA" id="ARBA00023242"/>
    </source>
</evidence>
<evidence type="ECO:0000256" key="7">
    <source>
        <dbReference type="SAM" id="MobiDB-lite"/>
    </source>
</evidence>
<dbReference type="InterPro" id="IPR040038">
    <property type="entry name" value="TIPIN/Csm3/Swi3"/>
</dbReference>
<reference evidence="10" key="2">
    <citation type="submission" date="2024-04" db="EMBL/GenBank/DDBJ databases">
        <authorList>
            <person name="Chen Y."/>
            <person name="Shah S."/>
            <person name="Dougan E. K."/>
            <person name="Thang M."/>
            <person name="Chan C."/>
        </authorList>
    </citation>
    <scope>NUCLEOTIDE SEQUENCE [LARGE SCALE GENOMIC DNA]</scope>
</reference>
<organism evidence="9">
    <name type="scientific">Cladocopium goreaui</name>
    <dbReference type="NCBI Taxonomy" id="2562237"/>
    <lineage>
        <taxon>Eukaryota</taxon>
        <taxon>Sar</taxon>
        <taxon>Alveolata</taxon>
        <taxon>Dinophyceae</taxon>
        <taxon>Suessiales</taxon>
        <taxon>Symbiodiniaceae</taxon>
        <taxon>Cladocopium</taxon>
    </lineage>
</organism>
<dbReference type="OrthoDB" id="437078at2759"/>
<evidence type="ECO:0000256" key="5">
    <source>
        <dbReference type="ARBA" id="ARBA00023306"/>
    </source>
</evidence>
<dbReference type="Proteomes" id="UP001152797">
    <property type="component" value="Unassembled WGS sequence"/>
</dbReference>
<dbReference type="Pfam" id="PF07962">
    <property type="entry name" value="Swi3"/>
    <property type="match status" value="1"/>
</dbReference>
<feature type="compositionally biased region" description="Low complexity" evidence="7">
    <location>
        <begin position="162"/>
        <end position="175"/>
    </location>
</feature>
<reference evidence="9" key="1">
    <citation type="submission" date="2022-10" db="EMBL/GenBank/DDBJ databases">
        <authorList>
            <person name="Chen Y."/>
            <person name="Dougan E. K."/>
            <person name="Chan C."/>
            <person name="Rhodes N."/>
            <person name="Thang M."/>
        </authorList>
    </citation>
    <scope>NUCLEOTIDE SEQUENCE</scope>
</reference>
<evidence type="ECO:0000313" key="10">
    <source>
        <dbReference type="EMBL" id="CAL1127234.1"/>
    </source>
</evidence>
<dbReference type="EMBL" id="CAMXCT030000103">
    <property type="protein sequence ID" value="CAL4761171.1"/>
    <property type="molecule type" value="Genomic_DNA"/>
</dbReference>
<protein>
    <submittedName>
        <fullName evidence="11">Chromosome segregation in meiosis protein 3 domain-containing protein</fullName>
    </submittedName>
</protein>
<keyword evidence="4 6" id="KW-0539">Nucleus</keyword>